<keyword evidence="4" id="KW-0472">Membrane</keyword>
<dbReference type="AlphaFoldDB" id="A0A370GDB9"/>
<name>A0A370GDB9_9COXI</name>
<dbReference type="RefSeq" id="WP_114834823.1">
    <property type="nucleotide sequence ID" value="NZ_LR699114.1"/>
</dbReference>
<dbReference type="GO" id="GO:0019534">
    <property type="term" value="F:toxin transmembrane transporter activity"/>
    <property type="evidence" value="ECO:0007669"/>
    <property type="project" value="InterPro"/>
</dbReference>
<dbReference type="NCBIfam" id="TIGR02794">
    <property type="entry name" value="tolA_full"/>
    <property type="match status" value="1"/>
</dbReference>
<comment type="subcellular location">
    <subcellularLocation>
        <location evidence="1">Membrane</location>
        <topology evidence="1">Single-pass membrane protein</topology>
    </subcellularLocation>
</comment>
<keyword evidence="6" id="KW-0132">Cell division</keyword>
<comment type="caution">
    <text evidence="6">The sequence shown here is derived from an EMBL/GenBank/DDBJ whole genome shotgun (WGS) entry which is preliminary data.</text>
</comment>
<evidence type="ECO:0000313" key="6">
    <source>
        <dbReference type="EMBL" id="RDI41822.1"/>
    </source>
</evidence>
<dbReference type="OrthoDB" id="9779830at2"/>
<dbReference type="GO" id="GO:0043213">
    <property type="term" value="P:bacteriocin transport"/>
    <property type="evidence" value="ECO:0007669"/>
    <property type="project" value="InterPro"/>
</dbReference>
<evidence type="ECO:0000256" key="5">
    <source>
        <dbReference type="SAM" id="Coils"/>
    </source>
</evidence>
<dbReference type="Gene3D" id="3.30.1150.10">
    <property type="match status" value="1"/>
</dbReference>
<dbReference type="Proteomes" id="UP000254720">
    <property type="component" value="Unassembled WGS sequence"/>
</dbReference>
<dbReference type="EMBL" id="QQAX01000017">
    <property type="protein sequence ID" value="RDI41822.1"/>
    <property type="molecule type" value="Genomic_DNA"/>
</dbReference>
<evidence type="ECO:0000256" key="4">
    <source>
        <dbReference type="ARBA" id="ARBA00023136"/>
    </source>
</evidence>
<proteinExistence type="predicted"/>
<dbReference type="InterPro" id="IPR006260">
    <property type="entry name" value="TonB/TolA_C"/>
</dbReference>
<organism evidence="6 7">
    <name type="scientific">Aquicella lusitana</name>
    <dbReference type="NCBI Taxonomy" id="254246"/>
    <lineage>
        <taxon>Bacteria</taxon>
        <taxon>Pseudomonadati</taxon>
        <taxon>Pseudomonadota</taxon>
        <taxon>Gammaproteobacteria</taxon>
        <taxon>Legionellales</taxon>
        <taxon>Coxiellaceae</taxon>
        <taxon>Aquicella</taxon>
    </lineage>
</organism>
<gene>
    <name evidence="6" type="ORF">C8D86_11739</name>
</gene>
<accession>A0A370GDB9</accession>
<dbReference type="GO" id="GO:0016020">
    <property type="term" value="C:membrane"/>
    <property type="evidence" value="ECO:0007669"/>
    <property type="project" value="UniProtKB-SubCell"/>
</dbReference>
<protein>
    <submittedName>
        <fullName evidence="6">Cell division and transport-associated protein TolA</fullName>
    </submittedName>
</protein>
<reference evidence="6 7" key="1">
    <citation type="submission" date="2018-07" db="EMBL/GenBank/DDBJ databases">
        <title>Genomic Encyclopedia of Type Strains, Phase IV (KMG-IV): sequencing the most valuable type-strain genomes for metagenomic binning, comparative biology and taxonomic classification.</title>
        <authorList>
            <person name="Goeker M."/>
        </authorList>
    </citation>
    <scope>NUCLEOTIDE SEQUENCE [LARGE SCALE GENOMIC DNA]</scope>
    <source>
        <strain evidence="6 7">DSM 16500</strain>
    </source>
</reference>
<dbReference type="NCBIfam" id="TIGR01352">
    <property type="entry name" value="tonB_Cterm"/>
    <property type="match status" value="1"/>
</dbReference>
<evidence type="ECO:0000256" key="1">
    <source>
        <dbReference type="ARBA" id="ARBA00004167"/>
    </source>
</evidence>
<keyword evidence="6" id="KW-0131">Cell cycle</keyword>
<evidence type="ECO:0000313" key="7">
    <source>
        <dbReference type="Proteomes" id="UP000254720"/>
    </source>
</evidence>
<sequence>MAARRAQKYLFVSVCLHVFLILVLVLGFDFTTPLPVIENTNKNDIISAVVLGDSPKSKILPQLPSKPLQQAVKEAPKVEPKQKIMPKPKPVESEQMKKDVIALEAVEQKKKQAEQKALEEKKRRDKIAKDLLAEIENAKEKQKKLKQKQLKSQFEKTLREQAEASLRQQLLNEEIKLQSTQSRQAQGEVNKYKALILQAISERWIVPTQANKKLYCELMIRVAPGGMVLDVQITKTSGDPSLDRSARAAVLKASPLPVPNDPAAFEAFRQFVLKVKPENILSSDGGLSG</sequence>
<keyword evidence="3" id="KW-1133">Transmembrane helix</keyword>
<dbReference type="Pfam" id="PF06519">
    <property type="entry name" value="TolA"/>
    <property type="match status" value="1"/>
</dbReference>
<evidence type="ECO:0000256" key="2">
    <source>
        <dbReference type="ARBA" id="ARBA00022692"/>
    </source>
</evidence>
<dbReference type="SUPFAM" id="SSF74653">
    <property type="entry name" value="TolA/TonB C-terminal domain"/>
    <property type="match status" value="1"/>
</dbReference>
<evidence type="ECO:0000256" key="3">
    <source>
        <dbReference type="ARBA" id="ARBA00022989"/>
    </source>
</evidence>
<keyword evidence="5" id="KW-0175">Coiled coil</keyword>
<feature type="coiled-coil region" evidence="5">
    <location>
        <begin position="96"/>
        <end position="148"/>
    </location>
</feature>
<keyword evidence="7" id="KW-1185">Reference proteome</keyword>
<dbReference type="InterPro" id="IPR014161">
    <property type="entry name" value="Tol-Pal_TolA"/>
</dbReference>
<dbReference type="GO" id="GO:0051301">
    <property type="term" value="P:cell division"/>
    <property type="evidence" value="ECO:0007669"/>
    <property type="project" value="UniProtKB-KW"/>
</dbReference>
<keyword evidence="2" id="KW-0812">Transmembrane</keyword>